<dbReference type="Pfam" id="PF00535">
    <property type="entry name" value="Glycos_transf_2"/>
    <property type="match status" value="1"/>
</dbReference>
<feature type="domain" description="Glycosyltransferase 2-like" evidence="4">
    <location>
        <begin position="6"/>
        <end position="154"/>
    </location>
</feature>
<evidence type="ECO:0000256" key="1">
    <source>
        <dbReference type="ARBA" id="ARBA00006739"/>
    </source>
</evidence>
<name>A0ABT8C8J7_9BACT</name>
<dbReference type="InterPro" id="IPR001173">
    <property type="entry name" value="Glyco_trans_2-like"/>
</dbReference>
<evidence type="ECO:0000313" key="6">
    <source>
        <dbReference type="Proteomes" id="UP001236663"/>
    </source>
</evidence>
<evidence type="ECO:0000256" key="2">
    <source>
        <dbReference type="ARBA" id="ARBA00022676"/>
    </source>
</evidence>
<dbReference type="Gene3D" id="3.90.550.10">
    <property type="entry name" value="Spore Coat Polysaccharide Biosynthesis Protein SpsA, Chain A"/>
    <property type="match status" value="1"/>
</dbReference>
<keyword evidence="2 5" id="KW-0328">Glycosyltransferase</keyword>
<dbReference type="InterPro" id="IPR029044">
    <property type="entry name" value="Nucleotide-diphossugar_trans"/>
</dbReference>
<proteinExistence type="inferred from homology"/>
<dbReference type="Proteomes" id="UP001236663">
    <property type="component" value="Unassembled WGS sequence"/>
</dbReference>
<sequence>MKPFVSFLMPVFNGEKFLEEAIESVLAQTYKDFEFIIIDDGSTDRSVEIIRSFFDSRIKFYQNSSNLGISKTLNRGIDLAEGDWIARMDADDISLPHRLEKQIDFIEKNPDGALYSCWVQKIDMNGEKLENHRLNPEYYYYNLNFSCWIFHPTMIFNKEIVKSIGKYTVDFSEDFELIWNLSRVYKFYIIPQILVKYRVNENSLWQVIKKSEYRDMAIKQVKRNMLFYLDSHLVDVEKYHAEILSYYFTPKKFNNKEINQICSSLALLEKFTKVFNNCTNINLNRNIVWEAFYQKRLYTLKYYYLKFSLFYRILFIIKTNSYGMFFDQVKNRVKMILLFLRP</sequence>
<dbReference type="InterPro" id="IPR050834">
    <property type="entry name" value="Glycosyltransf_2"/>
</dbReference>
<protein>
    <submittedName>
        <fullName evidence="5">Glycosyltransferase</fullName>
        <ecNumber evidence="5">2.4.-.-</ecNumber>
    </submittedName>
</protein>
<reference evidence="6" key="1">
    <citation type="journal article" date="2019" name="Int. J. Syst. Evol. Microbiol.">
        <title>The Global Catalogue of Microorganisms (GCM) 10K type strain sequencing project: providing services to taxonomists for standard genome sequencing and annotation.</title>
        <authorList>
            <consortium name="The Broad Institute Genomics Platform"/>
            <consortium name="The Broad Institute Genome Sequencing Center for Infectious Disease"/>
            <person name="Wu L."/>
            <person name="Ma J."/>
        </authorList>
    </citation>
    <scope>NUCLEOTIDE SEQUENCE [LARGE SCALE GENOMIC DNA]</scope>
    <source>
        <strain evidence="6">CECT 7706</strain>
    </source>
</reference>
<comment type="similarity">
    <text evidence="1">Belongs to the glycosyltransferase 2 family.</text>
</comment>
<dbReference type="SUPFAM" id="SSF53448">
    <property type="entry name" value="Nucleotide-diphospho-sugar transferases"/>
    <property type="match status" value="1"/>
</dbReference>
<keyword evidence="6" id="KW-1185">Reference proteome</keyword>
<evidence type="ECO:0000256" key="3">
    <source>
        <dbReference type="ARBA" id="ARBA00022679"/>
    </source>
</evidence>
<dbReference type="RefSeq" id="WP_163385538.1">
    <property type="nucleotide sequence ID" value="NZ_JAUFQS010000013.1"/>
</dbReference>
<dbReference type="EMBL" id="JAUFQS010000013">
    <property type="protein sequence ID" value="MDN3688856.1"/>
    <property type="molecule type" value="Genomic_DNA"/>
</dbReference>
<evidence type="ECO:0000259" key="4">
    <source>
        <dbReference type="Pfam" id="PF00535"/>
    </source>
</evidence>
<evidence type="ECO:0000313" key="5">
    <source>
        <dbReference type="EMBL" id="MDN3688856.1"/>
    </source>
</evidence>
<dbReference type="PANTHER" id="PTHR43685">
    <property type="entry name" value="GLYCOSYLTRANSFERASE"/>
    <property type="match status" value="1"/>
</dbReference>
<dbReference type="PANTHER" id="PTHR43685:SF5">
    <property type="entry name" value="GLYCOSYLTRANSFERASE EPSE-RELATED"/>
    <property type="match status" value="1"/>
</dbReference>
<dbReference type="EC" id="2.4.-.-" evidence="5"/>
<gene>
    <name evidence="5" type="ORF">QWZ15_13535</name>
</gene>
<accession>A0ABT8C8J7</accession>
<dbReference type="GO" id="GO:0016757">
    <property type="term" value="F:glycosyltransferase activity"/>
    <property type="evidence" value="ECO:0007669"/>
    <property type="project" value="UniProtKB-KW"/>
</dbReference>
<organism evidence="5 6">
    <name type="scientific">Cyclobacterium jeungdonense</name>
    <dbReference type="NCBI Taxonomy" id="708087"/>
    <lineage>
        <taxon>Bacteria</taxon>
        <taxon>Pseudomonadati</taxon>
        <taxon>Bacteroidota</taxon>
        <taxon>Cytophagia</taxon>
        <taxon>Cytophagales</taxon>
        <taxon>Cyclobacteriaceae</taxon>
        <taxon>Cyclobacterium</taxon>
    </lineage>
</organism>
<comment type="caution">
    <text evidence="5">The sequence shown here is derived from an EMBL/GenBank/DDBJ whole genome shotgun (WGS) entry which is preliminary data.</text>
</comment>
<keyword evidence="3 5" id="KW-0808">Transferase</keyword>